<comment type="caution">
    <text evidence="3">The sequence shown here is derived from an EMBL/GenBank/DDBJ whole genome shotgun (WGS) entry which is preliminary data.</text>
</comment>
<dbReference type="Proteomes" id="UP001165343">
    <property type="component" value="Unassembled WGS sequence"/>
</dbReference>
<gene>
    <name evidence="3" type="ORF">LZ519_11355</name>
</gene>
<dbReference type="InterPro" id="IPR007349">
    <property type="entry name" value="DUF418"/>
</dbReference>
<feature type="transmembrane region" description="Helical" evidence="1">
    <location>
        <begin position="285"/>
        <end position="317"/>
    </location>
</feature>
<feature type="transmembrane region" description="Helical" evidence="1">
    <location>
        <begin position="261"/>
        <end position="279"/>
    </location>
</feature>
<feature type="transmembrane region" description="Helical" evidence="1">
    <location>
        <begin position="18"/>
        <end position="38"/>
    </location>
</feature>
<feature type="transmembrane region" description="Helical" evidence="1">
    <location>
        <begin position="144"/>
        <end position="164"/>
    </location>
</feature>
<proteinExistence type="predicted"/>
<name>A0ABT0RHZ9_9SPHN</name>
<accession>A0ABT0RHZ9</accession>
<evidence type="ECO:0000256" key="1">
    <source>
        <dbReference type="SAM" id="Phobius"/>
    </source>
</evidence>
<evidence type="ECO:0000313" key="3">
    <source>
        <dbReference type="EMBL" id="MCL6679905.1"/>
    </source>
</evidence>
<sequence length="419" mass="45599">MATASSDRIVSLDLIRGIAVMGIFSVNIVAFAMIQAAYLSPPAYGGWHGADGLVWALNMLLVDGKFRTLFSMLFGASMLLVIERAERSGQNGWTVHWRRMAVLLAIGAAHATLIWHGDILTLYATTGFVAYFFRRMPVQRLAGLGLSLSLFNLLLFGAIAATLVHQDLAAHGPHPDAETLRNWNANAGSFFPTAKAIAQDKAIYGGSWLAIVAHEASSVAQIITNNLVLLPDTLGLMLLGMAGYKSGFLTGEWSDDRYRRVAAWGIALGLAGFGALVAADFATRFYVPLVLGGFMAAMVPFRLVMAFGYAALIVLLFRRPSALRARFAAVGRAAFTNYIGTSLVTTPIFYGWGLGLYGKLGRAEAWLLVPLVWALMLLWSKPWLDRFTYGPLEWLWRSLARGKLQPMRRKPDAPAAAAA</sequence>
<dbReference type="RefSeq" id="WP_249868778.1">
    <property type="nucleotide sequence ID" value="NZ_JAMGBC010000001.1"/>
</dbReference>
<feature type="transmembrane region" description="Helical" evidence="1">
    <location>
        <begin position="102"/>
        <end position="124"/>
    </location>
</feature>
<evidence type="ECO:0000259" key="2">
    <source>
        <dbReference type="Pfam" id="PF04235"/>
    </source>
</evidence>
<keyword evidence="1" id="KW-0472">Membrane</keyword>
<dbReference type="PANTHER" id="PTHR30590">
    <property type="entry name" value="INNER MEMBRANE PROTEIN"/>
    <property type="match status" value="1"/>
</dbReference>
<dbReference type="EMBL" id="JAMGBC010000001">
    <property type="protein sequence ID" value="MCL6679905.1"/>
    <property type="molecule type" value="Genomic_DNA"/>
</dbReference>
<feature type="transmembrane region" description="Helical" evidence="1">
    <location>
        <begin position="329"/>
        <end position="353"/>
    </location>
</feature>
<feature type="transmembrane region" description="Helical" evidence="1">
    <location>
        <begin position="365"/>
        <end position="384"/>
    </location>
</feature>
<dbReference type="PANTHER" id="PTHR30590:SF2">
    <property type="entry name" value="INNER MEMBRANE PROTEIN"/>
    <property type="match status" value="1"/>
</dbReference>
<evidence type="ECO:0000313" key="4">
    <source>
        <dbReference type="Proteomes" id="UP001165343"/>
    </source>
</evidence>
<keyword evidence="1" id="KW-0812">Transmembrane</keyword>
<dbReference type="InterPro" id="IPR052529">
    <property type="entry name" value="Bact_Transport_Assoc"/>
</dbReference>
<keyword evidence="1" id="KW-1133">Transmembrane helix</keyword>
<organism evidence="3 4">
    <name type="scientific">Sphingomonas anseongensis</name>
    <dbReference type="NCBI Taxonomy" id="2908207"/>
    <lineage>
        <taxon>Bacteria</taxon>
        <taxon>Pseudomonadati</taxon>
        <taxon>Pseudomonadota</taxon>
        <taxon>Alphaproteobacteria</taxon>
        <taxon>Sphingomonadales</taxon>
        <taxon>Sphingomonadaceae</taxon>
        <taxon>Sphingomonas</taxon>
    </lineage>
</organism>
<feature type="domain" description="DUF418" evidence="2">
    <location>
        <begin position="244"/>
        <end position="402"/>
    </location>
</feature>
<dbReference type="Pfam" id="PF04235">
    <property type="entry name" value="DUF418"/>
    <property type="match status" value="1"/>
</dbReference>
<reference evidence="3" key="1">
    <citation type="submission" date="2022-05" db="EMBL/GenBank/DDBJ databases">
        <authorList>
            <person name="Jo J.-H."/>
            <person name="Im W.-T."/>
        </authorList>
    </citation>
    <scope>NUCLEOTIDE SEQUENCE</scope>
    <source>
        <strain evidence="3">RG327</strain>
    </source>
</reference>
<keyword evidence="4" id="KW-1185">Reference proteome</keyword>
<protein>
    <submittedName>
        <fullName evidence="3">DUF418 domain-containing protein</fullName>
    </submittedName>
</protein>